<dbReference type="EMBL" id="JAVHJM010000005">
    <property type="protein sequence ID" value="KAK6514396.1"/>
    <property type="molecule type" value="Genomic_DNA"/>
</dbReference>
<proteinExistence type="predicted"/>
<evidence type="ECO:0000259" key="4">
    <source>
        <dbReference type="Pfam" id="PF22939"/>
    </source>
</evidence>
<dbReference type="Pfam" id="PF22939">
    <property type="entry name" value="WHD_GPIID"/>
    <property type="match status" value="1"/>
</dbReference>
<dbReference type="Gene3D" id="1.25.40.20">
    <property type="entry name" value="Ankyrin repeat-containing domain"/>
    <property type="match status" value="1"/>
</dbReference>
<evidence type="ECO:0000313" key="6">
    <source>
        <dbReference type="EMBL" id="KAK6514396.1"/>
    </source>
</evidence>
<dbReference type="GO" id="GO:0009116">
    <property type="term" value="P:nucleoside metabolic process"/>
    <property type="evidence" value="ECO:0007669"/>
    <property type="project" value="InterPro"/>
</dbReference>
<keyword evidence="7" id="KW-1185">Reference proteome</keyword>
<dbReference type="Gene3D" id="3.40.50.1580">
    <property type="entry name" value="Nucleoside phosphorylase domain"/>
    <property type="match status" value="1"/>
</dbReference>
<dbReference type="SUPFAM" id="SSF53167">
    <property type="entry name" value="Purine and uridine phosphorylases"/>
    <property type="match status" value="1"/>
</dbReference>
<feature type="domain" description="GPI inositol-deacylase winged helix" evidence="4">
    <location>
        <begin position="445"/>
        <end position="529"/>
    </location>
</feature>
<protein>
    <recommendedName>
        <fullName evidence="8">Ankyrin repeat protein</fullName>
    </recommendedName>
</protein>
<dbReference type="InterPro" id="IPR054471">
    <property type="entry name" value="GPIID_WHD"/>
</dbReference>
<dbReference type="GO" id="GO:0003824">
    <property type="term" value="F:catalytic activity"/>
    <property type="evidence" value="ECO:0007669"/>
    <property type="project" value="InterPro"/>
</dbReference>
<keyword evidence="1" id="KW-0677">Repeat</keyword>
<dbReference type="PROSITE" id="PS50297">
    <property type="entry name" value="ANK_REP_REGION"/>
    <property type="match status" value="3"/>
</dbReference>
<dbReference type="InterPro" id="IPR002110">
    <property type="entry name" value="Ankyrin_rpt"/>
</dbReference>
<dbReference type="InterPro" id="IPR027417">
    <property type="entry name" value="P-loop_NTPase"/>
</dbReference>
<feature type="domain" description="Nephrocystin 3-like N-terminal" evidence="5">
    <location>
        <begin position="167"/>
        <end position="330"/>
    </location>
</feature>
<accession>A0AAN8NF54</accession>
<feature type="repeat" description="ANK" evidence="2">
    <location>
        <begin position="662"/>
        <end position="694"/>
    </location>
</feature>
<dbReference type="SMART" id="SM00248">
    <property type="entry name" value="ANK"/>
    <property type="match status" value="4"/>
</dbReference>
<dbReference type="Proteomes" id="UP001307849">
    <property type="component" value="Unassembled WGS sequence"/>
</dbReference>
<dbReference type="PROSITE" id="PS50088">
    <property type="entry name" value="ANK_REPEAT"/>
    <property type="match status" value="3"/>
</dbReference>
<evidence type="ECO:0000256" key="1">
    <source>
        <dbReference type="ARBA" id="ARBA00022737"/>
    </source>
</evidence>
<feature type="repeat" description="ANK" evidence="2">
    <location>
        <begin position="696"/>
        <end position="728"/>
    </location>
</feature>
<dbReference type="SUPFAM" id="SSF52540">
    <property type="entry name" value="P-loop containing nucleoside triphosphate hydrolases"/>
    <property type="match status" value="1"/>
</dbReference>
<dbReference type="Gene3D" id="3.40.50.300">
    <property type="entry name" value="P-loop containing nucleotide triphosphate hydrolases"/>
    <property type="match status" value="1"/>
</dbReference>
<dbReference type="Pfam" id="PF12796">
    <property type="entry name" value="Ank_2"/>
    <property type="match status" value="1"/>
</dbReference>
<dbReference type="SUPFAM" id="SSF48403">
    <property type="entry name" value="Ankyrin repeat"/>
    <property type="match status" value="1"/>
</dbReference>
<evidence type="ECO:0000313" key="7">
    <source>
        <dbReference type="Proteomes" id="UP001307849"/>
    </source>
</evidence>
<evidence type="ECO:0000256" key="2">
    <source>
        <dbReference type="PROSITE-ProRule" id="PRU00023"/>
    </source>
</evidence>
<feature type="repeat" description="ANK" evidence="2">
    <location>
        <begin position="629"/>
        <end position="661"/>
    </location>
</feature>
<comment type="caution">
    <text evidence="6">The sequence shown here is derived from an EMBL/GenBank/DDBJ whole genome shotgun (WGS) entry which is preliminary data.</text>
</comment>
<dbReference type="InterPro" id="IPR036770">
    <property type="entry name" value="Ankyrin_rpt-contain_sf"/>
</dbReference>
<name>A0AAN8NF54_9PEZI</name>
<dbReference type="Pfam" id="PF24883">
    <property type="entry name" value="NPHP3_N"/>
    <property type="match status" value="1"/>
</dbReference>
<sequence length="758" mass="84838">MMISSAAASGGGNSTREKTGDIQIHYGLIASGNQVIKNATLRDRLNDSLGGNVLCIEMEAAGLMDDFPCIVIRGICDYADSSKNDEWQEYAAATAAAYAKYFLEWLQPIAVHKEAPMKDVILNRVYDNLAKVTSILEREEDLKILEWLTPIEYGPQQNDIVQKRQPGTGQWLLNSSEYYGWLQNRKQILFCPGIPGAGKTFLTSIVVDHLLQSFGNTSAAGIAYIYFNFKNEQTIHNILASLLKQLARRQYSLPTAVKELHERYKGNKTWPPTNDIAKALQSVAAMYSRVFIVVDALDECQGSDYCRNNFLSVLFCLYTECGINIFATSRHIQEIIEQFKLYGCTTLEIRAHDEDLRAYLDSQIEQSRREILRRNREAIKTTIIDVVDGMFLLARLHFQAVENKTSSAKLNQALKAFVVGEAGEAGETAYNLAYGEVMRRIDGQNSDFKRLAHQTLSWIVCAERPLTKLELQHALAVEPEVDRDRPELDEDNLPEINDMVSVCAGLVTIDEESNIVRLIHYTTQEYFHQTRKEWIRDAQAYITKVCVTYLSFKTLNTRSVAQSSVLYYYASTNWGHHARKSSTDGTQLIVSDLLKSETKVSVSKSVFRPGRRISNNRFRPRSTPARPPTQTTGMHLAAHFGLREPIQLLVREGAELDAEDEDGYTPLSRAAITGHTNVAEFLVGEGANLEAEGNIYGQTPLLLAAISGHAAVVELLVREGANLKAKDIEGHMPLSLAARHGHMAIVELLNKALDSRIE</sequence>
<gene>
    <name evidence="6" type="ORF">TWF506_008791</name>
</gene>
<dbReference type="InterPro" id="IPR056884">
    <property type="entry name" value="NPHP3-like_N"/>
</dbReference>
<dbReference type="PRINTS" id="PR01415">
    <property type="entry name" value="ANKYRIN"/>
</dbReference>
<dbReference type="PANTHER" id="PTHR10039:SF15">
    <property type="entry name" value="NACHT DOMAIN-CONTAINING PROTEIN"/>
    <property type="match status" value="1"/>
</dbReference>
<evidence type="ECO:0000259" key="5">
    <source>
        <dbReference type="Pfam" id="PF24883"/>
    </source>
</evidence>
<dbReference type="InterPro" id="IPR035994">
    <property type="entry name" value="Nucleoside_phosphorylase_sf"/>
</dbReference>
<dbReference type="AlphaFoldDB" id="A0AAN8NF54"/>
<feature type="region of interest" description="Disordered" evidence="3">
    <location>
        <begin position="612"/>
        <end position="631"/>
    </location>
</feature>
<reference evidence="6 7" key="1">
    <citation type="submission" date="2019-10" db="EMBL/GenBank/DDBJ databases">
        <authorList>
            <person name="Palmer J.M."/>
        </authorList>
    </citation>
    <scope>NUCLEOTIDE SEQUENCE [LARGE SCALE GENOMIC DNA]</scope>
    <source>
        <strain evidence="6 7">TWF506</strain>
    </source>
</reference>
<dbReference type="PANTHER" id="PTHR10039">
    <property type="entry name" value="AMELOGENIN"/>
    <property type="match status" value="1"/>
</dbReference>
<keyword evidence="2" id="KW-0040">ANK repeat</keyword>
<evidence type="ECO:0000256" key="3">
    <source>
        <dbReference type="SAM" id="MobiDB-lite"/>
    </source>
</evidence>
<evidence type="ECO:0008006" key="8">
    <source>
        <dbReference type="Google" id="ProtNLM"/>
    </source>
</evidence>
<organism evidence="6 7">
    <name type="scientific">Arthrobotrys conoides</name>
    <dbReference type="NCBI Taxonomy" id="74498"/>
    <lineage>
        <taxon>Eukaryota</taxon>
        <taxon>Fungi</taxon>
        <taxon>Dikarya</taxon>
        <taxon>Ascomycota</taxon>
        <taxon>Pezizomycotina</taxon>
        <taxon>Orbiliomycetes</taxon>
        <taxon>Orbiliales</taxon>
        <taxon>Orbiliaceae</taxon>
        <taxon>Arthrobotrys</taxon>
    </lineage>
</organism>